<dbReference type="InterPro" id="IPR001469">
    <property type="entry name" value="ATP_synth_F1_dsu/esu"/>
</dbReference>
<dbReference type="NCBIfam" id="TIGR01216">
    <property type="entry name" value="ATP_synt_epsi"/>
    <property type="match status" value="1"/>
</dbReference>
<evidence type="ECO:0000256" key="11">
    <source>
        <dbReference type="HAMAP-Rule" id="MF_00530"/>
    </source>
</evidence>
<evidence type="ECO:0000256" key="8">
    <source>
        <dbReference type="ARBA" id="ARBA00023136"/>
    </source>
</evidence>
<gene>
    <name evidence="11" type="primary">atpC</name>
    <name evidence="16" type="ORF">Y919_05025</name>
</gene>
<dbReference type="STRING" id="1156417.Y919_05025"/>
<dbReference type="SUPFAM" id="SSF46604">
    <property type="entry name" value="Epsilon subunit of F1F0-ATP synthase C-terminal domain"/>
    <property type="match status" value="1"/>
</dbReference>
<feature type="domain" description="ATP synthase epsilon subunit C-terminal" evidence="14">
    <location>
        <begin position="86"/>
        <end position="131"/>
    </location>
</feature>
<keyword evidence="6 11" id="KW-0375">Hydrogen ion transport</keyword>
<keyword evidence="5 11" id="KW-1003">Cell membrane</keyword>
<evidence type="ECO:0000256" key="3">
    <source>
        <dbReference type="ARBA" id="ARBA00005712"/>
    </source>
</evidence>
<dbReference type="FunFam" id="1.20.5.440:FF:000001">
    <property type="entry name" value="ATP synthase epsilon chain"/>
    <property type="match status" value="1"/>
</dbReference>
<name>A0A096BHL6_9FIRM</name>
<dbReference type="SUPFAM" id="SSF51344">
    <property type="entry name" value="Epsilon subunit of F1F0-ATP synthase N-terminal domain"/>
    <property type="match status" value="1"/>
</dbReference>
<evidence type="ECO:0000313" key="16">
    <source>
        <dbReference type="EMBL" id="KGG80670.1"/>
    </source>
</evidence>
<dbReference type="AlphaFoldDB" id="A0A096BHL6"/>
<evidence type="ECO:0000256" key="13">
    <source>
        <dbReference type="SAM" id="Coils"/>
    </source>
</evidence>
<keyword evidence="7 11" id="KW-0406">Ion transport</keyword>
<evidence type="ECO:0000256" key="4">
    <source>
        <dbReference type="ARBA" id="ARBA00022448"/>
    </source>
</evidence>
<evidence type="ECO:0000313" key="17">
    <source>
        <dbReference type="Proteomes" id="UP000029622"/>
    </source>
</evidence>
<dbReference type="NCBIfam" id="NF001846">
    <property type="entry name" value="PRK00571.1-3"/>
    <property type="match status" value="1"/>
</dbReference>
<comment type="function">
    <text evidence="1 11">Produces ATP from ADP in the presence of a proton gradient across the membrane.</text>
</comment>
<keyword evidence="9 11" id="KW-0139">CF(1)</keyword>
<evidence type="ECO:0000256" key="10">
    <source>
        <dbReference type="ARBA" id="ARBA00023310"/>
    </source>
</evidence>
<evidence type="ECO:0000256" key="6">
    <source>
        <dbReference type="ARBA" id="ARBA00022781"/>
    </source>
</evidence>
<feature type="domain" description="ATP synthase F1 complex delta/epsilon subunit N-terminal" evidence="15">
    <location>
        <begin position="4"/>
        <end position="82"/>
    </location>
</feature>
<dbReference type="CDD" id="cd12152">
    <property type="entry name" value="F1-ATPase_delta"/>
    <property type="match status" value="1"/>
</dbReference>
<feature type="coiled-coil region" evidence="13">
    <location>
        <begin position="90"/>
        <end position="133"/>
    </location>
</feature>
<dbReference type="PANTHER" id="PTHR13822">
    <property type="entry name" value="ATP SYNTHASE DELTA/EPSILON CHAIN"/>
    <property type="match status" value="1"/>
</dbReference>
<evidence type="ECO:0000256" key="12">
    <source>
        <dbReference type="RuleBase" id="RU003656"/>
    </source>
</evidence>
<evidence type="ECO:0000256" key="5">
    <source>
        <dbReference type="ARBA" id="ARBA00022475"/>
    </source>
</evidence>
<reference evidence="16 17" key="1">
    <citation type="submission" date="2013-12" db="EMBL/GenBank/DDBJ databases">
        <title>Draft genome sequence of Caloranaerobacter sp. H53214.</title>
        <authorList>
            <person name="Jiang L.J."/>
            <person name="Shao Z.Z."/>
            <person name="Long M.N."/>
        </authorList>
    </citation>
    <scope>NUCLEOTIDE SEQUENCE [LARGE SCALE GENOMIC DNA]</scope>
    <source>
        <strain evidence="16 17">H53214</strain>
    </source>
</reference>
<evidence type="ECO:0000256" key="7">
    <source>
        <dbReference type="ARBA" id="ARBA00023065"/>
    </source>
</evidence>
<evidence type="ECO:0000259" key="14">
    <source>
        <dbReference type="Pfam" id="PF00401"/>
    </source>
</evidence>
<keyword evidence="10 11" id="KW-0066">ATP synthesis</keyword>
<dbReference type="HAMAP" id="MF_00530">
    <property type="entry name" value="ATP_synth_epsil_bac"/>
    <property type="match status" value="1"/>
</dbReference>
<dbReference type="GO" id="GO:0005524">
    <property type="term" value="F:ATP binding"/>
    <property type="evidence" value="ECO:0007669"/>
    <property type="project" value="UniProtKB-UniRule"/>
</dbReference>
<organism evidence="16 17">
    <name type="scientific">Caloranaerobacter azorensis H53214</name>
    <dbReference type="NCBI Taxonomy" id="1156417"/>
    <lineage>
        <taxon>Bacteria</taxon>
        <taxon>Bacillati</taxon>
        <taxon>Bacillota</taxon>
        <taxon>Tissierellia</taxon>
        <taxon>Tissierellales</taxon>
        <taxon>Thermohalobacteraceae</taxon>
        <taxon>Caloranaerobacter</taxon>
    </lineage>
</organism>
<dbReference type="Gene3D" id="1.20.5.440">
    <property type="entry name" value="ATP synthase delta/epsilon subunit, C-terminal domain"/>
    <property type="match status" value="1"/>
</dbReference>
<dbReference type="Proteomes" id="UP000029622">
    <property type="component" value="Unassembled WGS sequence"/>
</dbReference>
<keyword evidence="8 11" id="KW-0472">Membrane</keyword>
<comment type="subunit">
    <text evidence="11 12">F-type ATPases have 2 components, CF(1) - the catalytic core - and CF(0) - the membrane proton channel. CF(1) has five subunits: alpha(3), beta(3), gamma(1), delta(1), epsilon(1). CF(0) has three main subunits: a, b and c.</text>
</comment>
<dbReference type="Pfam" id="PF00401">
    <property type="entry name" value="ATP-synt_DE"/>
    <property type="match status" value="1"/>
</dbReference>
<dbReference type="NCBIfam" id="NF009980">
    <property type="entry name" value="PRK13446.1"/>
    <property type="match status" value="1"/>
</dbReference>
<sequence length="133" mass="14884">MSQFTLEIVTPDRKFFEDEVEMVIVRGIGGDIGILKNHTPMVTPLSIGKIRIKKDGEIKEAAIAGGYIEITKDKTTVITDAAEWPEEIDVRRAEEAKKRAEQRLKSGKGEIDVVRAQIALKKALNRLELAKKK</sequence>
<dbReference type="RefSeq" id="WP_035162973.1">
    <property type="nucleotide sequence ID" value="NZ_AZTB01000018.1"/>
</dbReference>
<evidence type="ECO:0000256" key="1">
    <source>
        <dbReference type="ARBA" id="ARBA00003543"/>
    </source>
</evidence>
<dbReference type="InterPro" id="IPR036771">
    <property type="entry name" value="ATPsynth_dsu/esu_N"/>
</dbReference>
<comment type="similarity">
    <text evidence="3 11 12">Belongs to the ATPase epsilon chain family.</text>
</comment>
<protein>
    <recommendedName>
        <fullName evidence="11">ATP synthase epsilon chain</fullName>
    </recommendedName>
    <alternativeName>
        <fullName evidence="11">ATP synthase F1 sector epsilon subunit</fullName>
    </alternativeName>
    <alternativeName>
        <fullName evidence="11">F-ATPase epsilon subunit</fullName>
    </alternativeName>
</protein>
<dbReference type="GO" id="GO:0045259">
    <property type="term" value="C:proton-transporting ATP synthase complex"/>
    <property type="evidence" value="ECO:0007669"/>
    <property type="project" value="UniProtKB-KW"/>
</dbReference>
<dbReference type="InterPro" id="IPR020546">
    <property type="entry name" value="ATP_synth_F1_dsu/esu_N"/>
</dbReference>
<keyword evidence="4 11" id="KW-0813">Transport</keyword>
<dbReference type="EMBL" id="AZTB01000018">
    <property type="protein sequence ID" value="KGG80670.1"/>
    <property type="molecule type" value="Genomic_DNA"/>
</dbReference>
<evidence type="ECO:0000256" key="9">
    <source>
        <dbReference type="ARBA" id="ARBA00023196"/>
    </source>
</evidence>
<dbReference type="PANTHER" id="PTHR13822:SF10">
    <property type="entry name" value="ATP SYNTHASE EPSILON CHAIN, CHLOROPLASTIC"/>
    <property type="match status" value="1"/>
</dbReference>
<evidence type="ECO:0000259" key="15">
    <source>
        <dbReference type="Pfam" id="PF02823"/>
    </source>
</evidence>
<evidence type="ECO:0000256" key="2">
    <source>
        <dbReference type="ARBA" id="ARBA00004202"/>
    </source>
</evidence>
<keyword evidence="13" id="KW-0175">Coiled coil</keyword>
<dbReference type="GO" id="GO:0046933">
    <property type="term" value="F:proton-transporting ATP synthase activity, rotational mechanism"/>
    <property type="evidence" value="ECO:0007669"/>
    <property type="project" value="UniProtKB-UniRule"/>
</dbReference>
<dbReference type="Pfam" id="PF02823">
    <property type="entry name" value="ATP-synt_DE_N"/>
    <property type="match status" value="1"/>
</dbReference>
<comment type="caution">
    <text evidence="16">The sequence shown here is derived from an EMBL/GenBank/DDBJ whole genome shotgun (WGS) entry which is preliminary data.</text>
</comment>
<comment type="subcellular location">
    <subcellularLocation>
        <location evidence="2 11">Cell membrane</location>
        <topology evidence="2 11">Peripheral membrane protein</topology>
    </subcellularLocation>
</comment>
<dbReference type="GO" id="GO:0005886">
    <property type="term" value="C:plasma membrane"/>
    <property type="evidence" value="ECO:0007669"/>
    <property type="project" value="UniProtKB-SubCell"/>
</dbReference>
<dbReference type="InterPro" id="IPR020547">
    <property type="entry name" value="ATP_synth_F1_esu_C"/>
</dbReference>
<accession>A0A096BHL6</accession>
<dbReference type="InterPro" id="IPR036794">
    <property type="entry name" value="ATP_F1_dsu/esu_C_sf"/>
</dbReference>
<proteinExistence type="inferred from homology"/>
<dbReference type="Gene3D" id="2.60.15.10">
    <property type="entry name" value="F0F1 ATP synthase delta/epsilon subunit, N-terminal"/>
    <property type="match status" value="1"/>
</dbReference>